<dbReference type="Gene3D" id="3.10.180.10">
    <property type="entry name" value="2,3-Dihydroxybiphenyl 1,2-Dioxygenase, domain 1"/>
    <property type="match status" value="1"/>
</dbReference>
<accession>A0A8J4EHE1</accession>
<dbReference type="SUPFAM" id="SSF54593">
    <property type="entry name" value="Glyoxalase/Bleomycin resistance protein/Dihydroxybiphenyl dioxygenase"/>
    <property type="match status" value="1"/>
</dbReference>
<reference evidence="2" key="1">
    <citation type="journal article" date="2021" name="Int. J. Syst. Evol. Microbiol.">
        <title>Actinocatenispora comari sp. nov., an endophytic actinomycete isolated from aerial parts of Comarum salesowianum.</title>
        <authorList>
            <person name="Oyunbileg N."/>
            <person name="Iizaka Y."/>
            <person name="Hamada M."/>
            <person name="Davaapurev B.O."/>
            <person name="Fukumoto A."/>
            <person name="Tsetseg B."/>
            <person name="Kato F."/>
            <person name="Tamura T."/>
            <person name="Batkhuu J."/>
            <person name="Anzai Y."/>
        </authorList>
    </citation>
    <scope>NUCLEOTIDE SEQUENCE [LARGE SCALE GENOMIC DNA]</scope>
    <source>
        <strain evidence="2">NUM-2625</strain>
    </source>
</reference>
<dbReference type="Proteomes" id="UP000614996">
    <property type="component" value="Unassembled WGS sequence"/>
</dbReference>
<sequence length="209" mass="21620">MTAIHHLTIDVADTAAADAYYAAAFGVGDRIRVREGQPPTTGFRGFAVSLVVAQPSIVDSLTGTAIDGGATALKPAAKGFWGYSSVLRDPYGVIWKIATSEKKNTGPDSRAVDDIVLLLGASDVGATKKYYLGRGLPLTKSFGSKYVEFGTAPIKLALYTRRAAAKDLGVDAGGTGSHRLTIGADAGTFADPDGFAWAPALAPTPAHGH</sequence>
<dbReference type="EMBL" id="BOPO01000002">
    <property type="protein sequence ID" value="GIL24907.1"/>
    <property type="molecule type" value="Genomic_DNA"/>
</dbReference>
<name>A0A8J4EHE1_9ACTN</name>
<evidence type="ECO:0000313" key="2">
    <source>
        <dbReference type="Proteomes" id="UP000614996"/>
    </source>
</evidence>
<organism evidence="1 2">
    <name type="scientific">Actinocatenispora comari</name>
    <dbReference type="NCBI Taxonomy" id="2807577"/>
    <lineage>
        <taxon>Bacteria</taxon>
        <taxon>Bacillati</taxon>
        <taxon>Actinomycetota</taxon>
        <taxon>Actinomycetes</taxon>
        <taxon>Micromonosporales</taxon>
        <taxon>Micromonosporaceae</taxon>
        <taxon>Actinocatenispora</taxon>
    </lineage>
</organism>
<keyword evidence="2" id="KW-1185">Reference proteome</keyword>
<evidence type="ECO:0008006" key="3">
    <source>
        <dbReference type="Google" id="ProtNLM"/>
    </source>
</evidence>
<dbReference type="RefSeq" id="WP_207122525.1">
    <property type="nucleotide sequence ID" value="NZ_BOPO01000002.1"/>
</dbReference>
<dbReference type="AlphaFoldDB" id="A0A8J4EHE1"/>
<evidence type="ECO:0000313" key="1">
    <source>
        <dbReference type="EMBL" id="GIL24907.1"/>
    </source>
</evidence>
<gene>
    <name evidence="1" type="ORF">NUM_01620</name>
</gene>
<dbReference type="PANTHER" id="PTHR36503">
    <property type="entry name" value="BLR2520 PROTEIN"/>
    <property type="match status" value="1"/>
</dbReference>
<dbReference type="PANTHER" id="PTHR36503:SF1">
    <property type="entry name" value="BLR2520 PROTEIN"/>
    <property type="match status" value="1"/>
</dbReference>
<dbReference type="InterPro" id="IPR029068">
    <property type="entry name" value="Glyas_Bleomycin-R_OHBP_Dase"/>
</dbReference>
<proteinExistence type="predicted"/>
<comment type="caution">
    <text evidence="1">The sequence shown here is derived from an EMBL/GenBank/DDBJ whole genome shotgun (WGS) entry which is preliminary data.</text>
</comment>
<protein>
    <recommendedName>
        <fullName evidence="3">Glyoxalase</fullName>
    </recommendedName>
</protein>